<dbReference type="SUPFAM" id="SSF143865">
    <property type="entry name" value="CorA soluble domain-like"/>
    <property type="match status" value="1"/>
</dbReference>
<evidence type="ECO:0000256" key="4">
    <source>
        <dbReference type="ARBA" id="ARBA00022989"/>
    </source>
</evidence>
<feature type="transmembrane region" description="Helical" evidence="6">
    <location>
        <begin position="281"/>
        <end position="301"/>
    </location>
</feature>
<dbReference type="CDD" id="cd12827">
    <property type="entry name" value="EcCorA_ZntB-like_u2"/>
    <property type="match status" value="1"/>
</dbReference>
<evidence type="ECO:0000313" key="8">
    <source>
        <dbReference type="Proteomes" id="UP001320876"/>
    </source>
</evidence>
<keyword evidence="5 6" id="KW-0472">Membrane</keyword>
<comment type="subcellular location">
    <subcellularLocation>
        <location evidence="1">Membrane</location>
        <topology evidence="1">Multi-pass membrane protein</topology>
    </subcellularLocation>
</comment>
<dbReference type="InterPro" id="IPR045863">
    <property type="entry name" value="CorA_TM1_TM2"/>
</dbReference>
<dbReference type="Proteomes" id="UP001320876">
    <property type="component" value="Unassembled WGS sequence"/>
</dbReference>
<dbReference type="PANTHER" id="PTHR47891:SF2">
    <property type="entry name" value="MAGNESIUM AND COBALT TRANSPORTER"/>
    <property type="match status" value="1"/>
</dbReference>
<dbReference type="Gene3D" id="3.30.460.20">
    <property type="entry name" value="CorA soluble domain-like"/>
    <property type="match status" value="1"/>
</dbReference>
<evidence type="ECO:0000256" key="3">
    <source>
        <dbReference type="ARBA" id="ARBA00022692"/>
    </source>
</evidence>
<gene>
    <name evidence="7" type="ORF">OKA05_17595</name>
</gene>
<evidence type="ECO:0000256" key="1">
    <source>
        <dbReference type="ARBA" id="ARBA00004141"/>
    </source>
</evidence>
<evidence type="ECO:0000256" key="6">
    <source>
        <dbReference type="SAM" id="Phobius"/>
    </source>
</evidence>
<dbReference type="Gene3D" id="1.20.58.340">
    <property type="entry name" value="Magnesium transport protein CorA, transmembrane region"/>
    <property type="match status" value="2"/>
</dbReference>
<organism evidence="7 8">
    <name type="scientific">Luteolibacter arcticus</name>
    <dbReference type="NCBI Taxonomy" id="1581411"/>
    <lineage>
        <taxon>Bacteria</taxon>
        <taxon>Pseudomonadati</taxon>
        <taxon>Verrucomicrobiota</taxon>
        <taxon>Verrucomicrobiia</taxon>
        <taxon>Verrucomicrobiales</taxon>
        <taxon>Verrucomicrobiaceae</taxon>
        <taxon>Luteolibacter</taxon>
    </lineage>
</organism>
<dbReference type="InterPro" id="IPR047199">
    <property type="entry name" value="CorA-like"/>
</dbReference>
<dbReference type="EMBL" id="JAPDDT010000008">
    <property type="protein sequence ID" value="MCW1924385.1"/>
    <property type="molecule type" value="Genomic_DNA"/>
</dbReference>
<dbReference type="InterPro" id="IPR002523">
    <property type="entry name" value="MgTranspt_CorA/ZnTranspt_ZntB"/>
</dbReference>
<protein>
    <submittedName>
        <fullName evidence="7">Magnesium transporter CorA family protein</fullName>
    </submittedName>
</protein>
<keyword evidence="3 6" id="KW-0812">Transmembrane</keyword>
<sequence length="306" mass="35093">MLRRLEILDRRLSETDAEDARILLYIAPDEAERKHLTEDLGIDPHTLASASDPDELGRVEFEPGHAAIIFKRPKQYCADDNFFFKISSVGIFLFRERLVFVVAEDNLRFEGKHFQQINSLEELLLKVLFRCIWHFEEHLKVFNMIAEELEHKVNLSMENKHLLHMFTLEKSLVYYLNAISSNGRVIDKLKATAARLRFTAEDVEFLDDITIENSQCHEMATTYSHVLASLVGARVSVVSNNLNVLMKRLMIVTIGLMLPTAVFSIFGMNVKLPISEDSGALGFWIIIVVAILSSAAVFMMYRWKKL</sequence>
<accession>A0ABT3GLI7</accession>
<dbReference type="Pfam" id="PF01544">
    <property type="entry name" value="CorA"/>
    <property type="match status" value="1"/>
</dbReference>
<keyword evidence="8" id="KW-1185">Reference proteome</keyword>
<dbReference type="RefSeq" id="WP_264488495.1">
    <property type="nucleotide sequence ID" value="NZ_JAPDDT010000008.1"/>
</dbReference>
<evidence type="ECO:0000256" key="2">
    <source>
        <dbReference type="ARBA" id="ARBA00009765"/>
    </source>
</evidence>
<reference evidence="7 8" key="1">
    <citation type="submission" date="2022-10" db="EMBL/GenBank/DDBJ databases">
        <title>Luteolibacter arcticus strain CCTCC AB 2014275, whole genome shotgun sequencing project.</title>
        <authorList>
            <person name="Zhao G."/>
            <person name="Shen L."/>
        </authorList>
    </citation>
    <scope>NUCLEOTIDE SEQUENCE [LARGE SCALE GENOMIC DNA]</scope>
    <source>
        <strain evidence="7 8">CCTCC AB 2014275</strain>
    </source>
</reference>
<keyword evidence="4 6" id="KW-1133">Transmembrane helix</keyword>
<feature type="transmembrane region" description="Helical" evidence="6">
    <location>
        <begin position="249"/>
        <end position="269"/>
    </location>
</feature>
<dbReference type="SUPFAM" id="SSF144083">
    <property type="entry name" value="Magnesium transport protein CorA, transmembrane region"/>
    <property type="match status" value="1"/>
</dbReference>
<evidence type="ECO:0000256" key="5">
    <source>
        <dbReference type="ARBA" id="ARBA00023136"/>
    </source>
</evidence>
<comment type="similarity">
    <text evidence="2">Belongs to the CorA metal ion transporter (MIT) (TC 1.A.35) family.</text>
</comment>
<evidence type="ECO:0000313" key="7">
    <source>
        <dbReference type="EMBL" id="MCW1924385.1"/>
    </source>
</evidence>
<dbReference type="InterPro" id="IPR045861">
    <property type="entry name" value="CorA_cytoplasmic_dom"/>
</dbReference>
<proteinExistence type="inferred from homology"/>
<name>A0ABT3GLI7_9BACT</name>
<dbReference type="PANTHER" id="PTHR47891">
    <property type="entry name" value="TRANSPORTER-RELATED"/>
    <property type="match status" value="1"/>
</dbReference>
<comment type="caution">
    <text evidence="7">The sequence shown here is derived from an EMBL/GenBank/DDBJ whole genome shotgun (WGS) entry which is preliminary data.</text>
</comment>